<gene>
    <name evidence="1" type="ORF">GDO78_017481</name>
</gene>
<accession>A0A8J6BMT2</accession>
<dbReference type="AlphaFoldDB" id="A0A8J6BMT2"/>
<protein>
    <submittedName>
        <fullName evidence="1">Uncharacterized protein</fullName>
    </submittedName>
</protein>
<evidence type="ECO:0000313" key="1">
    <source>
        <dbReference type="EMBL" id="KAG9465948.1"/>
    </source>
</evidence>
<sequence>MPDSRTGKACGVNGYLFQNNLGLLSLWLGLTPLTSTLHTLRDVALLPPSSPTWKLKVLPCGSVLARCSRPDVRPFPALKLSHLYLHLYHMTL</sequence>
<comment type="caution">
    <text evidence="1">The sequence shown here is derived from an EMBL/GenBank/DDBJ whole genome shotgun (WGS) entry which is preliminary data.</text>
</comment>
<dbReference type="Proteomes" id="UP000770717">
    <property type="component" value="Unassembled WGS sequence"/>
</dbReference>
<proteinExistence type="predicted"/>
<name>A0A8J6BMT2_ELECQ</name>
<keyword evidence="2" id="KW-1185">Reference proteome</keyword>
<organism evidence="1 2">
    <name type="scientific">Eleutherodactylus coqui</name>
    <name type="common">Puerto Rican coqui</name>
    <dbReference type="NCBI Taxonomy" id="57060"/>
    <lineage>
        <taxon>Eukaryota</taxon>
        <taxon>Metazoa</taxon>
        <taxon>Chordata</taxon>
        <taxon>Craniata</taxon>
        <taxon>Vertebrata</taxon>
        <taxon>Euteleostomi</taxon>
        <taxon>Amphibia</taxon>
        <taxon>Batrachia</taxon>
        <taxon>Anura</taxon>
        <taxon>Neobatrachia</taxon>
        <taxon>Hyloidea</taxon>
        <taxon>Eleutherodactylidae</taxon>
        <taxon>Eleutherodactylinae</taxon>
        <taxon>Eleutherodactylus</taxon>
        <taxon>Eleutherodactylus</taxon>
    </lineage>
</organism>
<reference evidence="1" key="1">
    <citation type="thesis" date="2020" institute="ProQuest LLC" country="789 East Eisenhower Parkway, Ann Arbor, MI, USA">
        <title>Comparative Genomics and Chromosome Evolution.</title>
        <authorList>
            <person name="Mudd A.B."/>
        </authorList>
    </citation>
    <scope>NUCLEOTIDE SEQUENCE</scope>
    <source>
        <strain evidence="1">HN-11 Male</strain>
        <tissue evidence="1">Kidney and liver</tissue>
    </source>
</reference>
<evidence type="ECO:0000313" key="2">
    <source>
        <dbReference type="Proteomes" id="UP000770717"/>
    </source>
</evidence>
<dbReference type="EMBL" id="WNTK01002526">
    <property type="protein sequence ID" value="KAG9465948.1"/>
    <property type="molecule type" value="Genomic_DNA"/>
</dbReference>